<evidence type="ECO:0008006" key="6">
    <source>
        <dbReference type="Google" id="ProtNLM"/>
    </source>
</evidence>
<evidence type="ECO:0000256" key="2">
    <source>
        <dbReference type="ARBA" id="ARBA00023002"/>
    </source>
</evidence>
<dbReference type="AlphaFoldDB" id="A0A9P0DFH4"/>
<evidence type="ECO:0000256" key="1">
    <source>
        <dbReference type="ARBA" id="ARBA00006484"/>
    </source>
</evidence>
<protein>
    <recommendedName>
        <fullName evidence="6">Farnesol dehydrogenase-like</fullName>
    </recommendedName>
</protein>
<comment type="similarity">
    <text evidence="1 3">Belongs to the short-chain dehydrogenases/reductases (SDR) family.</text>
</comment>
<evidence type="ECO:0000256" key="3">
    <source>
        <dbReference type="RuleBase" id="RU000363"/>
    </source>
</evidence>
<organism evidence="4 5">
    <name type="scientific">Phyllotreta striolata</name>
    <name type="common">Striped flea beetle</name>
    <name type="synonym">Crioceris striolata</name>
    <dbReference type="NCBI Taxonomy" id="444603"/>
    <lineage>
        <taxon>Eukaryota</taxon>
        <taxon>Metazoa</taxon>
        <taxon>Ecdysozoa</taxon>
        <taxon>Arthropoda</taxon>
        <taxon>Hexapoda</taxon>
        <taxon>Insecta</taxon>
        <taxon>Pterygota</taxon>
        <taxon>Neoptera</taxon>
        <taxon>Endopterygota</taxon>
        <taxon>Coleoptera</taxon>
        <taxon>Polyphaga</taxon>
        <taxon>Cucujiformia</taxon>
        <taxon>Chrysomeloidea</taxon>
        <taxon>Chrysomelidae</taxon>
        <taxon>Galerucinae</taxon>
        <taxon>Alticini</taxon>
        <taxon>Phyllotreta</taxon>
    </lineage>
</organism>
<dbReference type="Pfam" id="PF00106">
    <property type="entry name" value="adh_short"/>
    <property type="match status" value="1"/>
</dbReference>
<keyword evidence="2" id="KW-0560">Oxidoreductase</keyword>
<reference evidence="4" key="1">
    <citation type="submission" date="2022-01" db="EMBL/GenBank/DDBJ databases">
        <authorList>
            <person name="King R."/>
        </authorList>
    </citation>
    <scope>NUCLEOTIDE SEQUENCE</scope>
</reference>
<dbReference type="PRINTS" id="PR00081">
    <property type="entry name" value="GDHRDH"/>
</dbReference>
<gene>
    <name evidence="4" type="ORF">PHYEVI_LOCUS1349</name>
</gene>
<dbReference type="SUPFAM" id="SSF51735">
    <property type="entry name" value="NAD(P)-binding Rossmann-fold domains"/>
    <property type="match status" value="1"/>
</dbReference>
<dbReference type="Proteomes" id="UP001153712">
    <property type="component" value="Chromosome 1"/>
</dbReference>
<dbReference type="OrthoDB" id="1933717at2759"/>
<dbReference type="PANTHER" id="PTHR43115">
    <property type="entry name" value="DEHYDROGENASE/REDUCTASE SDR FAMILY MEMBER 11"/>
    <property type="match status" value="1"/>
</dbReference>
<dbReference type="InterPro" id="IPR002347">
    <property type="entry name" value="SDR_fam"/>
</dbReference>
<sequence>MDRWVGSVAIVTGTSAGIGRSIAEKLVEAGVKVVGIARRKDKLDDLQQSFASKKGKFYPYVGDVSKENDIIEAFKWTNENVGPVSILINNAGIARTNGSNFETKDWAEVLNVNVLAASIAAREAIEQMKKNNIDGHIININSLAGQKIIAADKMSIYQGSKYALTAITETLRLELAKSGSKIRVTGIHPGGVNTEMIQNLMKRSDEGTLERIKNMPFLNPEDVADTVLYALSTPKHVLITTLTVQSVGEIY</sequence>
<dbReference type="PRINTS" id="PR00080">
    <property type="entry name" value="SDRFAMILY"/>
</dbReference>
<dbReference type="GO" id="GO:0016616">
    <property type="term" value="F:oxidoreductase activity, acting on the CH-OH group of donors, NAD or NADP as acceptor"/>
    <property type="evidence" value="ECO:0007669"/>
    <property type="project" value="UniProtKB-ARBA"/>
</dbReference>
<name>A0A9P0DFH4_PHYSR</name>
<dbReference type="PANTHER" id="PTHR43115:SF4">
    <property type="entry name" value="DEHYDROGENASE_REDUCTASE SDR FAMILY MEMBER 11"/>
    <property type="match status" value="1"/>
</dbReference>
<accession>A0A9P0DFH4</accession>
<dbReference type="InterPro" id="IPR036291">
    <property type="entry name" value="NAD(P)-bd_dom_sf"/>
</dbReference>
<dbReference type="Gene3D" id="3.40.50.720">
    <property type="entry name" value="NAD(P)-binding Rossmann-like Domain"/>
    <property type="match status" value="1"/>
</dbReference>
<proteinExistence type="inferred from homology"/>
<keyword evidence="5" id="KW-1185">Reference proteome</keyword>
<evidence type="ECO:0000313" key="4">
    <source>
        <dbReference type="EMBL" id="CAH1142604.1"/>
    </source>
</evidence>
<dbReference type="FunFam" id="3.40.50.720:FF:000047">
    <property type="entry name" value="NADP-dependent L-serine/L-allo-threonine dehydrogenase"/>
    <property type="match status" value="1"/>
</dbReference>
<evidence type="ECO:0000313" key="5">
    <source>
        <dbReference type="Proteomes" id="UP001153712"/>
    </source>
</evidence>
<dbReference type="EMBL" id="OU900094">
    <property type="protein sequence ID" value="CAH1142604.1"/>
    <property type="molecule type" value="Genomic_DNA"/>
</dbReference>